<sequence length="423" mass="45537">MRFKPMPLLVAVFFSFASPVWAQQPALVPLQPATVGTLAMPGPGGVLTLQQAIDRALLDSPALSAARNEAKASDGLLQQAGIIPNPSLDVSVEDQQKATRTTTAMLSVPIELGGKRGARTEAARLARDVARLDADATLADVRASVMAAFFDVAIAQEHVRVARSARDIAREALRIASQRVESGKAAPIERTRAEVEVSNARLAESTAQMGLDNARRALALSWGESAPDFERVEVSMESLPPRPALDELRNSLLSSPRMASGRTTVDLSQAELEVERTKRIPDITVSAGVARDNEMGRNRAQLGISVPLPLFDRNQGNVYAASMRAYKAQDVYRDMAARSTSELLQAASRYDLAAASAQEYRQAVLPGATKAFDAARKGFEAGKMGYLEVLDAQRALSQGNVSYLNVLAEAYQARAQIDRIIGR</sequence>
<dbReference type="Gene3D" id="1.20.1600.10">
    <property type="entry name" value="Outer membrane efflux proteins (OEP)"/>
    <property type="match status" value="1"/>
</dbReference>
<dbReference type="OrthoDB" id="9791261at2"/>
<dbReference type="SUPFAM" id="SSF56954">
    <property type="entry name" value="Outer membrane efflux proteins (OEP)"/>
    <property type="match status" value="1"/>
</dbReference>
<protein>
    <submittedName>
        <fullName evidence="3">Cobalt-zinc-cadmium resistance protein</fullName>
    </submittedName>
</protein>
<comment type="similarity">
    <text evidence="1">Belongs to the outer membrane factor (OMF) (TC 1.B.17) family.</text>
</comment>
<evidence type="ECO:0000313" key="4">
    <source>
        <dbReference type="Proteomes" id="UP000194161"/>
    </source>
</evidence>
<dbReference type="InterPro" id="IPR003423">
    <property type="entry name" value="OMP_efflux"/>
</dbReference>
<dbReference type="Pfam" id="PF02321">
    <property type="entry name" value="OEP"/>
    <property type="match status" value="2"/>
</dbReference>
<feature type="signal peptide" evidence="2">
    <location>
        <begin position="1"/>
        <end position="22"/>
    </location>
</feature>
<evidence type="ECO:0000256" key="1">
    <source>
        <dbReference type="ARBA" id="ARBA00007613"/>
    </source>
</evidence>
<dbReference type="PANTHER" id="PTHR30203:SF24">
    <property type="entry name" value="BLR4935 PROTEIN"/>
    <property type="match status" value="1"/>
</dbReference>
<name>A0A1W6ZCZ2_9BORD</name>
<reference evidence="3 4" key="1">
    <citation type="submission" date="2017-05" db="EMBL/GenBank/DDBJ databases">
        <title>Complete and WGS of Bordetella genogroups.</title>
        <authorList>
            <person name="Spilker T."/>
            <person name="LiPuma J."/>
        </authorList>
    </citation>
    <scope>NUCLEOTIDE SEQUENCE [LARGE SCALE GENOMIC DNA]</scope>
    <source>
        <strain evidence="3 4">AU7206</strain>
    </source>
</reference>
<dbReference type="AlphaFoldDB" id="A0A1W6ZCZ2"/>
<organism evidence="3 4">
    <name type="scientific">Bordetella genomosp. 13</name>
    <dbReference type="NCBI Taxonomy" id="463040"/>
    <lineage>
        <taxon>Bacteria</taxon>
        <taxon>Pseudomonadati</taxon>
        <taxon>Pseudomonadota</taxon>
        <taxon>Betaproteobacteria</taxon>
        <taxon>Burkholderiales</taxon>
        <taxon>Alcaligenaceae</taxon>
        <taxon>Bordetella</taxon>
    </lineage>
</organism>
<dbReference type="STRING" id="463040.CAL15_13060"/>
<dbReference type="GO" id="GO:0015562">
    <property type="term" value="F:efflux transmembrane transporter activity"/>
    <property type="evidence" value="ECO:0007669"/>
    <property type="project" value="InterPro"/>
</dbReference>
<keyword evidence="2" id="KW-0732">Signal</keyword>
<gene>
    <name evidence="3" type="ORF">CAL15_13060</name>
</gene>
<feature type="chain" id="PRO_5012574501" evidence="2">
    <location>
        <begin position="23"/>
        <end position="423"/>
    </location>
</feature>
<accession>A0A1W6ZCZ2</accession>
<evidence type="ECO:0000313" key="3">
    <source>
        <dbReference type="EMBL" id="ARP95231.1"/>
    </source>
</evidence>
<keyword evidence="4" id="KW-1185">Reference proteome</keyword>
<dbReference type="KEGG" id="bgm:CAL15_13060"/>
<evidence type="ECO:0000256" key="2">
    <source>
        <dbReference type="SAM" id="SignalP"/>
    </source>
</evidence>
<dbReference type="EMBL" id="CP021111">
    <property type="protein sequence ID" value="ARP95231.1"/>
    <property type="molecule type" value="Genomic_DNA"/>
</dbReference>
<dbReference type="RefSeq" id="WP_086078996.1">
    <property type="nucleotide sequence ID" value="NZ_CP021111.1"/>
</dbReference>
<proteinExistence type="inferred from homology"/>
<dbReference type="PANTHER" id="PTHR30203">
    <property type="entry name" value="OUTER MEMBRANE CATION EFFLUX PROTEIN"/>
    <property type="match status" value="1"/>
</dbReference>
<dbReference type="Proteomes" id="UP000194161">
    <property type="component" value="Chromosome"/>
</dbReference>
<dbReference type="InterPro" id="IPR010131">
    <property type="entry name" value="MdtP/NodT-like"/>
</dbReference>